<feature type="binding site" evidence="9">
    <location>
        <position position="143"/>
    </location>
    <ligand>
        <name>UDP-N-acetyl-alpha-D-muramoyl-L-alanyl-D-glutamate</name>
        <dbReference type="ChEBI" id="CHEBI:83900"/>
    </ligand>
</feature>
<feature type="binding site" evidence="9">
    <location>
        <position position="21"/>
    </location>
    <ligand>
        <name>UDP-N-acetyl-alpha-D-muramoyl-L-alanyl-D-glutamate</name>
        <dbReference type="ChEBI" id="CHEBI:83900"/>
    </ligand>
</feature>
<protein>
    <recommendedName>
        <fullName evidence="9">UDP-N-acetylmuramoyl-L-alanyl-D-glutamate--2,6-diaminopimelate ligase</fullName>
        <ecNumber evidence="9">6.3.2.13</ecNumber>
    </recommendedName>
    <alternativeName>
        <fullName evidence="9">Meso-A2pm-adding enzyme</fullName>
    </alternativeName>
    <alternativeName>
        <fullName evidence="9">Meso-diaminopimelate-adding enzyme</fullName>
    </alternativeName>
    <alternativeName>
        <fullName evidence="9">UDP-MurNAc-L-Ala-D-Glu:meso-diaminopimelate ligase</fullName>
    </alternativeName>
    <alternativeName>
        <fullName evidence="9">UDP-MurNAc-tripeptide synthetase</fullName>
    </alternativeName>
    <alternativeName>
        <fullName evidence="9">UDP-N-acetylmuramyl-tripeptide synthetase</fullName>
    </alternativeName>
</protein>
<evidence type="ECO:0000256" key="6">
    <source>
        <dbReference type="ARBA" id="ARBA00022960"/>
    </source>
</evidence>
<dbReference type="NCBIfam" id="NF001126">
    <property type="entry name" value="PRK00139.1-4"/>
    <property type="match status" value="1"/>
</dbReference>
<keyword evidence="9 10" id="KW-0131">Cell cycle</keyword>
<comment type="subcellular location">
    <subcellularLocation>
        <location evidence="9 10">Cytoplasm</location>
    </subcellularLocation>
</comment>
<evidence type="ECO:0000256" key="8">
    <source>
        <dbReference type="ARBA" id="ARBA00023316"/>
    </source>
</evidence>
<evidence type="ECO:0000256" key="5">
    <source>
        <dbReference type="ARBA" id="ARBA00022840"/>
    </source>
</evidence>
<gene>
    <name evidence="9" type="primary">murE</name>
    <name evidence="13" type="ORF">ACFOPX_02795</name>
</gene>
<dbReference type="InterPro" id="IPR004101">
    <property type="entry name" value="Mur_ligase_C"/>
</dbReference>
<keyword evidence="6 9" id="KW-0133">Cell shape</keyword>
<dbReference type="PANTHER" id="PTHR23135">
    <property type="entry name" value="MUR LIGASE FAMILY MEMBER"/>
    <property type="match status" value="1"/>
</dbReference>
<feature type="domain" description="Mur ligase C-terminal" evidence="11">
    <location>
        <begin position="293"/>
        <end position="416"/>
    </location>
</feature>
<dbReference type="GO" id="GO:0008765">
    <property type="term" value="F:UDP-N-acetylmuramoylalanyl-D-glutamate-2,6-diaminopimelate ligase activity"/>
    <property type="evidence" value="ECO:0007669"/>
    <property type="project" value="UniProtKB-EC"/>
</dbReference>
<dbReference type="HAMAP" id="MF_00208">
    <property type="entry name" value="MurE"/>
    <property type="match status" value="1"/>
</dbReference>
<keyword evidence="5 9" id="KW-0067">ATP-binding</keyword>
<dbReference type="InterPro" id="IPR013221">
    <property type="entry name" value="Mur_ligase_cen"/>
</dbReference>
<evidence type="ECO:0000259" key="11">
    <source>
        <dbReference type="Pfam" id="PF02875"/>
    </source>
</evidence>
<dbReference type="EMBL" id="JBHRZO010000010">
    <property type="protein sequence ID" value="MFC3847465.1"/>
    <property type="molecule type" value="Genomic_DNA"/>
</dbReference>
<feature type="binding site" evidence="9">
    <location>
        <position position="337"/>
    </location>
    <ligand>
        <name>meso-2,6-diaminopimelate</name>
        <dbReference type="ChEBI" id="CHEBI:57791"/>
    </ligand>
</feature>
<comment type="caution">
    <text evidence="13">The sequence shown here is derived from an EMBL/GenBank/DDBJ whole genome shotgun (WGS) entry which is preliminary data.</text>
</comment>
<dbReference type="InterPro" id="IPR018109">
    <property type="entry name" value="Folylpolyglutamate_synth_CS"/>
</dbReference>
<dbReference type="PANTHER" id="PTHR23135:SF4">
    <property type="entry name" value="UDP-N-ACETYLMURAMOYL-L-ALANYL-D-GLUTAMATE--2,6-DIAMINOPIMELATE LIGASE MURE HOMOLOG, CHLOROPLASTIC"/>
    <property type="match status" value="1"/>
</dbReference>
<dbReference type="PROSITE" id="PS01011">
    <property type="entry name" value="FOLYLPOLYGLU_SYNT_1"/>
    <property type="match status" value="1"/>
</dbReference>
<comment type="PTM">
    <text evidence="9">Carboxylation is probably crucial for Mg(2+) binding and, consequently, for the gamma-phosphate positioning of ATP.</text>
</comment>
<dbReference type="Pfam" id="PF02875">
    <property type="entry name" value="Mur_ligase_C"/>
    <property type="match status" value="1"/>
</dbReference>
<feature type="domain" description="Mur ligase central" evidence="12">
    <location>
        <begin position="65"/>
        <end position="269"/>
    </location>
</feature>
<evidence type="ECO:0000256" key="3">
    <source>
        <dbReference type="ARBA" id="ARBA00022598"/>
    </source>
</evidence>
<feature type="binding site" evidence="9">
    <location>
        <position position="418"/>
    </location>
    <ligand>
        <name>meso-2,6-diaminopimelate</name>
        <dbReference type="ChEBI" id="CHEBI:57791"/>
    </ligand>
</feature>
<evidence type="ECO:0000313" key="13">
    <source>
        <dbReference type="EMBL" id="MFC3847465.1"/>
    </source>
</evidence>
<keyword evidence="2 9" id="KW-0963">Cytoplasm</keyword>
<organism evidence="13 14">
    <name type="scientific">Helicobacter baculiformis</name>
    <dbReference type="NCBI Taxonomy" id="427351"/>
    <lineage>
        <taxon>Bacteria</taxon>
        <taxon>Pseudomonadati</taxon>
        <taxon>Campylobacterota</taxon>
        <taxon>Epsilonproteobacteria</taxon>
        <taxon>Campylobacterales</taxon>
        <taxon>Helicobacteraceae</taxon>
        <taxon>Helicobacter</taxon>
    </lineage>
</organism>
<dbReference type="InterPro" id="IPR036565">
    <property type="entry name" value="Mur-like_cat_sf"/>
</dbReference>
<feature type="binding site" evidence="9">
    <location>
        <begin position="361"/>
        <end position="364"/>
    </location>
    <ligand>
        <name>meso-2,6-diaminopimelate</name>
        <dbReference type="ChEBI" id="CHEBI:57791"/>
    </ligand>
</feature>
<keyword evidence="14" id="KW-1185">Reference proteome</keyword>
<dbReference type="Gene3D" id="3.40.1190.10">
    <property type="entry name" value="Mur-like, catalytic domain"/>
    <property type="match status" value="1"/>
</dbReference>
<comment type="similarity">
    <text evidence="1 9">Belongs to the MurCDEF family. MurE subfamily.</text>
</comment>
<dbReference type="RefSeq" id="WP_104752529.1">
    <property type="nucleotide sequence ID" value="NZ_FZMF01000029.1"/>
</dbReference>
<comment type="cofactor">
    <cofactor evidence="9">
        <name>Mg(2+)</name>
        <dbReference type="ChEBI" id="CHEBI:18420"/>
    </cofactor>
</comment>
<evidence type="ECO:0000313" key="14">
    <source>
        <dbReference type="Proteomes" id="UP001595783"/>
    </source>
</evidence>
<evidence type="ECO:0000256" key="9">
    <source>
        <dbReference type="HAMAP-Rule" id="MF_00208"/>
    </source>
</evidence>
<evidence type="ECO:0000256" key="7">
    <source>
        <dbReference type="ARBA" id="ARBA00022984"/>
    </source>
</evidence>
<comment type="pathway">
    <text evidence="9 10">Cell wall biogenesis; peptidoglycan biosynthesis.</text>
</comment>
<dbReference type="Proteomes" id="UP001595783">
    <property type="component" value="Unassembled WGS sequence"/>
</dbReference>
<accession>A0ABV7ZH24</accession>
<dbReference type="SUPFAM" id="SSF53623">
    <property type="entry name" value="MurD-like peptide ligases, catalytic domain"/>
    <property type="match status" value="1"/>
</dbReference>
<reference evidence="14" key="1">
    <citation type="journal article" date="2019" name="Int. J. Syst. Evol. Microbiol.">
        <title>The Global Catalogue of Microorganisms (GCM) 10K type strain sequencing project: providing services to taxonomists for standard genome sequencing and annotation.</title>
        <authorList>
            <consortium name="The Broad Institute Genomics Platform"/>
            <consortium name="The Broad Institute Genome Sequencing Center for Infectious Disease"/>
            <person name="Wu L."/>
            <person name="Ma J."/>
        </authorList>
    </citation>
    <scope>NUCLEOTIDE SEQUENCE [LARGE SCALE GENOMIC DNA]</scope>
    <source>
        <strain evidence="14">CCUG 53816</strain>
    </source>
</reference>
<evidence type="ECO:0000256" key="1">
    <source>
        <dbReference type="ARBA" id="ARBA00005898"/>
    </source>
</evidence>
<evidence type="ECO:0000256" key="4">
    <source>
        <dbReference type="ARBA" id="ARBA00022741"/>
    </source>
</evidence>
<keyword evidence="8 9" id="KW-0961">Cell wall biogenesis/degradation</keyword>
<dbReference type="InterPro" id="IPR036615">
    <property type="entry name" value="Mur_ligase_C_dom_sf"/>
</dbReference>
<feature type="binding site" evidence="9">
    <location>
        <position position="414"/>
    </location>
    <ligand>
        <name>meso-2,6-diaminopimelate</name>
        <dbReference type="ChEBI" id="CHEBI:57791"/>
    </ligand>
</feature>
<dbReference type="Pfam" id="PF08245">
    <property type="entry name" value="Mur_ligase_M"/>
    <property type="match status" value="1"/>
</dbReference>
<dbReference type="NCBIfam" id="TIGR01085">
    <property type="entry name" value="murE"/>
    <property type="match status" value="1"/>
</dbReference>
<comment type="function">
    <text evidence="9">Catalyzes the addition of meso-diaminopimelic acid to the nucleotide precursor UDP-N-acetylmuramoyl-L-alanyl-D-glutamate (UMAG) in the biosynthesis of bacterial cell-wall peptidoglycan.</text>
</comment>
<proteinExistence type="inferred from homology"/>
<feature type="short sequence motif" description="Meso-diaminopimelate recognition motif" evidence="9">
    <location>
        <begin position="361"/>
        <end position="364"/>
    </location>
</feature>
<evidence type="ECO:0000259" key="12">
    <source>
        <dbReference type="Pfam" id="PF08245"/>
    </source>
</evidence>
<feature type="binding site" evidence="9">
    <location>
        <position position="137"/>
    </location>
    <ligand>
        <name>UDP-N-acetyl-alpha-D-muramoyl-L-alanyl-D-glutamate</name>
        <dbReference type="ChEBI" id="CHEBI:83900"/>
    </ligand>
</feature>
<dbReference type="InterPro" id="IPR005761">
    <property type="entry name" value="UDP-N-AcMur-Glu-dNH2Pim_ligase"/>
</dbReference>
<keyword evidence="9 10" id="KW-0132">Cell division</keyword>
<keyword evidence="3 9" id="KW-0436">Ligase</keyword>
<feature type="binding site" evidence="9">
    <location>
        <begin position="67"/>
        <end position="73"/>
    </location>
    <ligand>
        <name>ATP</name>
        <dbReference type="ChEBI" id="CHEBI:30616"/>
    </ligand>
</feature>
<keyword evidence="7 9" id="KW-0573">Peptidoglycan synthesis</keyword>
<comment type="caution">
    <text evidence="9">Lacks conserved residue(s) required for the propagation of feature annotation.</text>
</comment>
<dbReference type="SUPFAM" id="SSF53244">
    <property type="entry name" value="MurD-like peptide ligases, peptide-binding domain"/>
    <property type="match status" value="1"/>
</dbReference>
<dbReference type="EC" id="6.3.2.13" evidence="9"/>
<dbReference type="Gene3D" id="3.90.190.20">
    <property type="entry name" value="Mur ligase, C-terminal domain"/>
    <property type="match status" value="1"/>
</dbReference>
<feature type="binding site" evidence="9">
    <location>
        <begin position="110"/>
        <end position="111"/>
    </location>
    <ligand>
        <name>UDP-N-acetyl-alpha-D-muramoyl-L-alanyl-D-glutamate</name>
        <dbReference type="ChEBI" id="CHEBI:83900"/>
    </ligand>
</feature>
<keyword evidence="4 9" id="KW-0547">Nucleotide-binding</keyword>
<evidence type="ECO:0000256" key="10">
    <source>
        <dbReference type="RuleBase" id="RU004135"/>
    </source>
</evidence>
<feature type="modified residue" description="N6-carboxylysine" evidence="9">
    <location>
        <position position="177"/>
    </location>
</feature>
<evidence type="ECO:0000256" key="2">
    <source>
        <dbReference type="ARBA" id="ARBA00022490"/>
    </source>
</evidence>
<sequence>MILSKRVYFKDQTFHALSDDTKEITEGVLLVKTPSNARFIPPNTPCLEAQELGRYFDLKTQIIGITGTNGKTTTAALIAHVLQSLGHSCALLGTRGFFIQGAQVKPKGLTTPSLLELYSDLERATAEGAEYFVMEVSSHAIAQGRILGLAFAAKVHTNITSDHLDYHKDLETYRAIKNQFFSDEGLKIINLDDPHVRFNPANAYGYACERKTHLSVNAYSLRPDLSAHIEFRADPRSRRNAPNNAEMGIVHAPLMGLHNLYNLLGALLCVRALTQTPLETLCERVGDFTGVEGRMEVVHQNPLVVVDFAHTADGFVQIFNSFKAQKIKVVFGAGGDRDKSKRPLMGQVATAHALKSYITSDNPRTEEPLAIIEDILSGVALELRDRVVVEPDRKKAIELALSELQGDEVLLILGKGDECVQIVGEAHLPFDDRALVRHFFHKD</sequence>
<name>A0ABV7ZH24_9HELI</name>
<comment type="catalytic activity">
    <reaction evidence="9">
        <text>UDP-N-acetyl-alpha-D-muramoyl-L-alanyl-D-glutamate + meso-2,6-diaminopimelate + ATP = UDP-N-acetyl-alpha-D-muramoyl-L-alanyl-gamma-D-glutamyl-meso-2,6-diaminopimelate + ADP + phosphate + H(+)</text>
        <dbReference type="Rhea" id="RHEA:23676"/>
        <dbReference type="ChEBI" id="CHEBI:15378"/>
        <dbReference type="ChEBI" id="CHEBI:30616"/>
        <dbReference type="ChEBI" id="CHEBI:43474"/>
        <dbReference type="ChEBI" id="CHEBI:57791"/>
        <dbReference type="ChEBI" id="CHEBI:83900"/>
        <dbReference type="ChEBI" id="CHEBI:83905"/>
        <dbReference type="ChEBI" id="CHEBI:456216"/>
        <dbReference type="EC" id="6.3.2.13"/>
    </reaction>
</comment>
<keyword evidence="9" id="KW-0460">Magnesium</keyword>
<feature type="binding site" evidence="9">
    <location>
        <position position="145"/>
    </location>
    <ligand>
        <name>UDP-N-acetyl-alpha-D-muramoyl-L-alanyl-D-glutamate</name>
        <dbReference type="ChEBI" id="CHEBI:83900"/>
    </ligand>
</feature>